<dbReference type="RefSeq" id="WP_301127980.1">
    <property type="nucleotide sequence ID" value="NZ_JAUHPV010000004.1"/>
</dbReference>
<sequence>MPVPPAPEGYARFLMKSKFGAGRDFRILDPATEADLFLVDGKMGPKPRAEIVDTQGTLLFKVTGKMLGIPKRMDIETAGGEHVAHLHAKPFQFVKDKIEVTLASGEELLLEGNIIEKDYTVRRADGTVAMQITQKWVTVRDKYTVDVLEGVEPGIAFALVWAIDRWVERD</sequence>
<dbReference type="InterPro" id="IPR007612">
    <property type="entry name" value="LOR"/>
</dbReference>
<protein>
    <submittedName>
        <fullName evidence="2">LURP-one-related family protein</fullName>
    </submittedName>
</protein>
<proteinExistence type="inferred from homology"/>
<accession>A0ABT8G1D7</accession>
<evidence type="ECO:0000313" key="3">
    <source>
        <dbReference type="Proteomes" id="UP001172738"/>
    </source>
</evidence>
<keyword evidence="3" id="KW-1185">Reference proteome</keyword>
<dbReference type="EMBL" id="JAUHPV010000004">
    <property type="protein sequence ID" value="MDN4472937.1"/>
    <property type="molecule type" value="Genomic_DNA"/>
</dbReference>
<name>A0ABT8G1D7_9MICO</name>
<dbReference type="Gene3D" id="2.40.160.200">
    <property type="entry name" value="LURP1-related"/>
    <property type="match status" value="1"/>
</dbReference>
<reference evidence="2" key="1">
    <citation type="submission" date="2023-06" db="EMBL/GenBank/DDBJ databases">
        <title>SYSU T00b26.</title>
        <authorList>
            <person name="Gao L."/>
            <person name="Fang B.-Z."/>
            <person name="Li W.-J."/>
        </authorList>
    </citation>
    <scope>NUCLEOTIDE SEQUENCE</scope>
    <source>
        <strain evidence="2">SYSU T00b26</strain>
    </source>
</reference>
<comment type="caution">
    <text evidence="2">The sequence shown here is derived from an EMBL/GenBank/DDBJ whole genome shotgun (WGS) entry which is preliminary data.</text>
</comment>
<dbReference type="SUPFAM" id="SSF54518">
    <property type="entry name" value="Tubby C-terminal domain-like"/>
    <property type="match status" value="1"/>
</dbReference>
<evidence type="ECO:0000256" key="1">
    <source>
        <dbReference type="ARBA" id="ARBA00005437"/>
    </source>
</evidence>
<gene>
    <name evidence="2" type="ORF">QQX04_08025</name>
</gene>
<dbReference type="Pfam" id="PF04525">
    <property type="entry name" value="LOR"/>
    <property type="match status" value="1"/>
</dbReference>
<dbReference type="Proteomes" id="UP001172738">
    <property type="component" value="Unassembled WGS sequence"/>
</dbReference>
<dbReference type="InterPro" id="IPR038595">
    <property type="entry name" value="LOR_sf"/>
</dbReference>
<evidence type="ECO:0000313" key="2">
    <source>
        <dbReference type="EMBL" id="MDN4472937.1"/>
    </source>
</evidence>
<comment type="similarity">
    <text evidence="1">Belongs to the LOR family.</text>
</comment>
<organism evidence="2 3">
    <name type="scientific">Demequina zhanjiangensis</name>
    <dbReference type="NCBI Taxonomy" id="3051659"/>
    <lineage>
        <taxon>Bacteria</taxon>
        <taxon>Bacillati</taxon>
        <taxon>Actinomycetota</taxon>
        <taxon>Actinomycetes</taxon>
        <taxon>Micrococcales</taxon>
        <taxon>Demequinaceae</taxon>
        <taxon>Demequina</taxon>
    </lineage>
</organism>
<dbReference type="InterPro" id="IPR025659">
    <property type="entry name" value="Tubby-like_C"/>
</dbReference>